<organism evidence="3 4">
    <name type="scientific">Salinirubellus salinus</name>
    <dbReference type="NCBI Taxonomy" id="1364945"/>
    <lineage>
        <taxon>Archaea</taxon>
        <taxon>Methanobacteriati</taxon>
        <taxon>Methanobacteriota</taxon>
        <taxon>Stenosarchaea group</taxon>
        <taxon>Halobacteria</taxon>
        <taxon>Halobacteriales</taxon>
        <taxon>Natronomonadaceae</taxon>
        <taxon>Salinirubellus</taxon>
    </lineage>
</organism>
<dbReference type="InterPro" id="IPR014710">
    <property type="entry name" value="RmlC-like_jellyroll"/>
</dbReference>
<gene>
    <name evidence="3" type="ORF">N0B31_12975</name>
</gene>
<keyword evidence="1" id="KW-0479">Metal-binding</keyword>
<accession>A0A9E7QZT6</accession>
<sequence>MNRVRVDDVDAVDLPDAAPRREVGAALGATDVALNRYTLGPGEALADTLHGHGDQEEVFVVLDGAVTFEARPLGDEETVDLTVAAGEAVRFTPGDLQRGRNASDRPATLLAIGAPPGSDDLRFPFDRLPPVPDACPDCDHDRDARLDDERFVCPGCGADLGGVND</sequence>
<reference evidence="3" key="1">
    <citation type="submission" date="2022-09" db="EMBL/GenBank/DDBJ databases">
        <title>Diverse halophilic archaea isolated from saline environments.</title>
        <authorList>
            <person name="Cui H.-L."/>
        </authorList>
    </citation>
    <scope>NUCLEOTIDE SEQUENCE</scope>
    <source>
        <strain evidence="3">ZS-35-S2</strain>
    </source>
</reference>
<dbReference type="InterPro" id="IPR011051">
    <property type="entry name" value="RmlC_Cupin_sf"/>
</dbReference>
<name>A0A9E7QZT6_9EURY</name>
<dbReference type="InterPro" id="IPR013096">
    <property type="entry name" value="Cupin_2"/>
</dbReference>
<proteinExistence type="predicted"/>
<dbReference type="PANTHER" id="PTHR35848:SF9">
    <property type="entry name" value="SLL1358 PROTEIN"/>
    <property type="match status" value="1"/>
</dbReference>
<keyword evidence="4" id="KW-1185">Reference proteome</keyword>
<evidence type="ECO:0000259" key="2">
    <source>
        <dbReference type="Pfam" id="PF07883"/>
    </source>
</evidence>
<dbReference type="RefSeq" id="WP_260592056.1">
    <property type="nucleotide sequence ID" value="NZ_CP104003.1"/>
</dbReference>
<protein>
    <submittedName>
        <fullName evidence="3">Cupin domain-containing protein</fullName>
    </submittedName>
</protein>
<evidence type="ECO:0000313" key="3">
    <source>
        <dbReference type="EMBL" id="UWM53061.1"/>
    </source>
</evidence>
<dbReference type="KEGG" id="ssai:N0B31_12975"/>
<feature type="domain" description="Cupin type-2" evidence="2">
    <location>
        <begin position="37"/>
        <end position="112"/>
    </location>
</feature>
<dbReference type="GeneID" id="74943351"/>
<dbReference type="Pfam" id="PF07883">
    <property type="entry name" value="Cupin_2"/>
    <property type="match status" value="1"/>
</dbReference>
<dbReference type="AlphaFoldDB" id="A0A9E7QZT6"/>
<dbReference type="PANTHER" id="PTHR35848">
    <property type="entry name" value="OXALATE-BINDING PROTEIN"/>
    <property type="match status" value="1"/>
</dbReference>
<dbReference type="Proteomes" id="UP001057580">
    <property type="component" value="Chromosome"/>
</dbReference>
<dbReference type="SUPFAM" id="SSF51182">
    <property type="entry name" value="RmlC-like cupins"/>
    <property type="match status" value="1"/>
</dbReference>
<evidence type="ECO:0000256" key="1">
    <source>
        <dbReference type="ARBA" id="ARBA00022723"/>
    </source>
</evidence>
<evidence type="ECO:0000313" key="4">
    <source>
        <dbReference type="Proteomes" id="UP001057580"/>
    </source>
</evidence>
<dbReference type="GO" id="GO:0046872">
    <property type="term" value="F:metal ion binding"/>
    <property type="evidence" value="ECO:0007669"/>
    <property type="project" value="UniProtKB-KW"/>
</dbReference>
<dbReference type="InterPro" id="IPR051610">
    <property type="entry name" value="GPI/OXD"/>
</dbReference>
<dbReference type="Gene3D" id="2.60.120.10">
    <property type="entry name" value="Jelly Rolls"/>
    <property type="match status" value="1"/>
</dbReference>
<dbReference type="EMBL" id="CP104003">
    <property type="protein sequence ID" value="UWM53061.1"/>
    <property type="molecule type" value="Genomic_DNA"/>
</dbReference>